<organism evidence="2 3">
    <name type="scientific">Solirubrobacter deserti</name>
    <dbReference type="NCBI Taxonomy" id="2282478"/>
    <lineage>
        <taxon>Bacteria</taxon>
        <taxon>Bacillati</taxon>
        <taxon>Actinomycetota</taxon>
        <taxon>Thermoleophilia</taxon>
        <taxon>Solirubrobacterales</taxon>
        <taxon>Solirubrobacteraceae</taxon>
        <taxon>Solirubrobacter</taxon>
    </lineage>
</organism>
<comment type="caution">
    <text evidence="2">The sequence shown here is derived from an EMBL/GenBank/DDBJ whole genome shotgun (WGS) entry which is preliminary data.</text>
</comment>
<reference evidence="2" key="1">
    <citation type="submission" date="2022-10" db="EMBL/GenBank/DDBJ databases">
        <title>The WGS of Solirubrobacter sp. CPCC 204708.</title>
        <authorList>
            <person name="Jiang Z."/>
        </authorList>
    </citation>
    <scope>NUCLEOTIDE SEQUENCE</scope>
    <source>
        <strain evidence="2">CPCC 204708</strain>
    </source>
</reference>
<dbReference type="EMBL" id="JAPCID010000009">
    <property type="protein sequence ID" value="MDA0137379.1"/>
    <property type="molecule type" value="Genomic_DNA"/>
</dbReference>
<proteinExistence type="predicted"/>
<keyword evidence="3" id="KW-1185">Reference proteome</keyword>
<accession>A0ABT4RFQ6</accession>
<dbReference type="Proteomes" id="UP001147700">
    <property type="component" value="Unassembled WGS sequence"/>
</dbReference>
<evidence type="ECO:0000313" key="2">
    <source>
        <dbReference type="EMBL" id="MDA0137379.1"/>
    </source>
</evidence>
<name>A0ABT4RFQ6_9ACTN</name>
<protein>
    <recommendedName>
        <fullName evidence="4">Cupin domain-containing protein</fullName>
    </recommendedName>
</protein>
<dbReference type="RefSeq" id="WP_202955713.1">
    <property type="nucleotide sequence ID" value="NZ_JAPCID010000009.1"/>
</dbReference>
<evidence type="ECO:0008006" key="4">
    <source>
        <dbReference type="Google" id="ProtNLM"/>
    </source>
</evidence>
<evidence type="ECO:0000313" key="3">
    <source>
        <dbReference type="Proteomes" id="UP001147700"/>
    </source>
</evidence>
<dbReference type="Gene3D" id="2.60.120.10">
    <property type="entry name" value="Jelly Rolls"/>
    <property type="match status" value="1"/>
</dbReference>
<evidence type="ECO:0000256" key="1">
    <source>
        <dbReference type="SAM" id="MobiDB-lite"/>
    </source>
</evidence>
<sequence length="115" mass="12322">MIDKSLDHTFETPNAVMRTLAAPSLGTTDLAVWTVEMRAGQAGPLHRAEHDQVWVVLEGRLTVNDTDHVAGETVVIAADEERRITAPEPLRALVASRGGGTVTTSDGTRPLPWAA</sequence>
<dbReference type="InterPro" id="IPR011051">
    <property type="entry name" value="RmlC_Cupin_sf"/>
</dbReference>
<dbReference type="SUPFAM" id="SSF51182">
    <property type="entry name" value="RmlC-like cupins"/>
    <property type="match status" value="1"/>
</dbReference>
<feature type="region of interest" description="Disordered" evidence="1">
    <location>
        <begin position="96"/>
        <end position="115"/>
    </location>
</feature>
<dbReference type="InterPro" id="IPR014710">
    <property type="entry name" value="RmlC-like_jellyroll"/>
</dbReference>
<gene>
    <name evidence="2" type="ORF">OJ962_07735</name>
</gene>